<dbReference type="AlphaFoldDB" id="A0A699QEX1"/>
<proteinExistence type="predicted"/>
<evidence type="ECO:0000313" key="1">
    <source>
        <dbReference type="EMBL" id="GFC64664.1"/>
    </source>
</evidence>
<organism evidence="1">
    <name type="scientific">Tanacetum cinerariifolium</name>
    <name type="common">Dalmatian daisy</name>
    <name type="synonym">Chrysanthemum cinerariifolium</name>
    <dbReference type="NCBI Taxonomy" id="118510"/>
    <lineage>
        <taxon>Eukaryota</taxon>
        <taxon>Viridiplantae</taxon>
        <taxon>Streptophyta</taxon>
        <taxon>Embryophyta</taxon>
        <taxon>Tracheophyta</taxon>
        <taxon>Spermatophyta</taxon>
        <taxon>Magnoliopsida</taxon>
        <taxon>eudicotyledons</taxon>
        <taxon>Gunneridae</taxon>
        <taxon>Pentapetalae</taxon>
        <taxon>asterids</taxon>
        <taxon>campanulids</taxon>
        <taxon>Asterales</taxon>
        <taxon>Asteraceae</taxon>
        <taxon>Asteroideae</taxon>
        <taxon>Anthemideae</taxon>
        <taxon>Anthemidinae</taxon>
        <taxon>Tanacetum</taxon>
    </lineage>
</organism>
<feature type="non-terminal residue" evidence="1">
    <location>
        <position position="113"/>
    </location>
</feature>
<accession>A0A699QEX1</accession>
<gene>
    <name evidence="1" type="ORF">Tci_836634</name>
</gene>
<reference evidence="1" key="1">
    <citation type="journal article" date="2019" name="Sci. Rep.">
        <title>Draft genome of Tanacetum cinerariifolium, the natural source of mosquito coil.</title>
        <authorList>
            <person name="Yamashiro T."/>
            <person name="Shiraishi A."/>
            <person name="Satake H."/>
            <person name="Nakayama K."/>
        </authorList>
    </citation>
    <scope>NUCLEOTIDE SEQUENCE</scope>
</reference>
<comment type="caution">
    <text evidence="1">The sequence shown here is derived from an EMBL/GenBank/DDBJ whole genome shotgun (WGS) entry which is preliminary data.</text>
</comment>
<sequence length="113" mass="13489">MLEIKVTEIGGQQEIFTSEAWRRLFDMNERIYTKLCHEFYSTYGFEEVLADDELRTKKVIKFRLCGIGHTLNFLKFTHRLGLYHADEVSDEGFEIYFQGGLRSDENFNARDYW</sequence>
<protein>
    <submittedName>
        <fullName evidence="1">Uncharacterized protein</fullName>
    </submittedName>
</protein>
<name>A0A699QEX1_TANCI</name>
<dbReference type="EMBL" id="BKCJ011003290">
    <property type="protein sequence ID" value="GFC64664.1"/>
    <property type="molecule type" value="Genomic_DNA"/>
</dbReference>